<dbReference type="InterPro" id="IPR000182">
    <property type="entry name" value="GNAT_dom"/>
</dbReference>
<gene>
    <name evidence="4" type="ORF">ABDJ40_06045</name>
</gene>
<evidence type="ECO:0000256" key="1">
    <source>
        <dbReference type="ARBA" id="ARBA00022679"/>
    </source>
</evidence>
<dbReference type="Proteomes" id="UP001462640">
    <property type="component" value="Unassembled WGS sequence"/>
</dbReference>
<dbReference type="Pfam" id="PF13673">
    <property type="entry name" value="Acetyltransf_10"/>
    <property type="match status" value="1"/>
</dbReference>
<protein>
    <submittedName>
        <fullName evidence="4">GNAT family N-acetyltransferase</fullName>
        <ecNumber evidence="4">2.3.1.-</ecNumber>
    </submittedName>
</protein>
<dbReference type="PANTHER" id="PTHR43877">
    <property type="entry name" value="AMINOALKYLPHOSPHONATE N-ACETYLTRANSFERASE-RELATED-RELATED"/>
    <property type="match status" value="1"/>
</dbReference>
<organism evidence="4 5">
    <name type="scientific">Roseateles flavus</name>
    <dbReference type="NCBI Taxonomy" id="3149041"/>
    <lineage>
        <taxon>Bacteria</taxon>
        <taxon>Pseudomonadati</taxon>
        <taxon>Pseudomonadota</taxon>
        <taxon>Betaproteobacteria</taxon>
        <taxon>Burkholderiales</taxon>
        <taxon>Sphaerotilaceae</taxon>
        <taxon>Roseateles</taxon>
    </lineage>
</organism>
<dbReference type="Gene3D" id="3.40.630.30">
    <property type="match status" value="1"/>
</dbReference>
<comment type="caution">
    <text evidence="4">The sequence shown here is derived from an EMBL/GenBank/DDBJ whole genome shotgun (WGS) entry which is preliminary data.</text>
</comment>
<proteinExistence type="predicted"/>
<evidence type="ECO:0000313" key="5">
    <source>
        <dbReference type="Proteomes" id="UP001462640"/>
    </source>
</evidence>
<accession>A0ABV0GBA7</accession>
<dbReference type="RefSeq" id="WP_347607509.1">
    <property type="nucleotide sequence ID" value="NZ_JBDPZC010000002.1"/>
</dbReference>
<dbReference type="EMBL" id="JBDPZC010000002">
    <property type="protein sequence ID" value="MEO3712328.1"/>
    <property type="molecule type" value="Genomic_DNA"/>
</dbReference>
<evidence type="ECO:0000256" key="2">
    <source>
        <dbReference type="ARBA" id="ARBA00023315"/>
    </source>
</evidence>
<dbReference type="EC" id="2.3.1.-" evidence="4"/>
<name>A0ABV0GBA7_9BURK</name>
<dbReference type="GO" id="GO:0016746">
    <property type="term" value="F:acyltransferase activity"/>
    <property type="evidence" value="ECO:0007669"/>
    <property type="project" value="UniProtKB-KW"/>
</dbReference>
<dbReference type="SUPFAM" id="SSF55729">
    <property type="entry name" value="Acyl-CoA N-acyltransferases (Nat)"/>
    <property type="match status" value="1"/>
</dbReference>
<keyword evidence="5" id="KW-1185">Reference proteome</keyword>
<keyword evidence="1 4" id="KW-0808">Transferase</keyword>
<evidence type="ECO:0000313" key="4">
    <source>
        <dbReference type="EMBL" id="MEO3712328.1"/>
    </source>
</evidence>
<dbReference type="CDD" id="cd04301">
    <property type="entry name" value="NAT_SF"/>
    <property type="match status" value="1"/>
</dbReference>
<dbReference type="InterPro" id="IPR050832">
    <property type="entry name" value="Bact_Acetyltransf"/>
</dbReference>
<dbReference type="InterPro" id="IPR016181">
    <property type="entry name" value="Acyl_CoA_acyltransferase"/>
</dbReference>
<sequence>MNTLQLREGRAGDAAAISALIVELAPAFFLSPDGAGTEPFLASVSASAEAGYLADARYRFWVLEATGGALAGFIASRDTSHLFHLFVAPAWQGQGLARRLWRAMQAGAAEAGHRGGFTVNAALPAVAVYERFGFVAEGPAQRQHGLAFLPMRHAGPADEAGCDDAGLPR</sequence>
<dbReference type="PROSITE" id="PS51186">
    <property type="entry name" value="GNAT"/>
    <property type="match status" value="1"/>
</dbReference>
<feature type="domain" description="N-acetyltransferase" evidence="3">
    <location>
        <begin position="4"/>
        <end position="156"/>
    </location>
</feature>
<keyword evidence="2 4" id="KW-0012">Acyltransferase</keyword>
<reference evidence="4 5" key="1">
    <citation type="submission" date="2024-05" db="EMBL/GenBank/DDBJ databases">
        <title>Roseateles sp. 2.12 16S ribosomal RNA gene Genome sequencing and assembly.</title>
        <authorList>
            <person name="Woo H."/>
        </authorList>
    </citation>
    <scope>NUCLEOTIDE SEQUENCE [LARGE SCALE GENOMIC DNA]</scope>
    <source>
        <strain evidence="4 5">2.12</strain>
    </source>
</reference>
<evidence type="ECO:0000259" key="3">
    <source>
        <dbReference type="PROSITE" id="PS51186"/>
    </source>
</evidence>